<dbReference type="AlphaFoldDB" id="A0A835R8W7"/>
<dbReference type="EMBL" id="JADCNL010000003">
    <property type="protein sequence ID" value="KAG0487941.1"/>
    <property type="molecule type" value="Genomic_DNA"/>
</dbReference>
<gene>
    <name evidence="1" type="ORF">HPP92_006752</name>
</gene>
<dbReference type="Proteomes" id="UP000636800">
    <property type="component" value="Chromosome 3"/>
</dbReference>
<keyword evidence="2" id="KW-1185">Reference proteome</keyword>
<evidence type="ECO:0000313" key="2">
    <source>
        <dbReference type="Proteomes" id="UP000636800"/>
    </source>
</evidence>
<reference evidence="1 2" key="1">
    <citation type="journal article" date="2020" name="Nat. Food">
        <title>A phased Vanilla planifolia genome enables genetic improvement of flavour and production.</title>
        <authorList>
            <person name="Hasing T."/>
            <person name="Tang H."/>
            <person name="Brym M."/>
            <person name="Khazi F."/>
            <person name="Huang T."/>
            <person name="Chambers A.H."/>
        </authorList>
    </citation>
    <scope>NUCLEOTIDE SEQUENCE [LARGE SCALE GENOMIC DNA]</scope>
    <source>
        <tissue evidence="1">Leaf</tissue>
    </source>
</reference>
<accession>A0A835R8W7</accession>
<protein>
    <submittedName>
        <fullName evidence="1">Uncharacterized protein</fullName>
    </submittedName>
</protein>
<dbReference type="OrthoDB" id="1918423at2759"/>
<proteinExistence type="predicted"/>
<evidence type="ECO:0000313" key="1">
    <source>
        <dbReference type="EMBL" id="KAG0487941.1"/>
    </source>
</evidence>
<sequence length="122" mass="13455">MNLSHVPIFSSNANTAQLRSKQDLLGAGSRRGSYLGPTLLQTITYPCPSQGPHCLPPQKLAITTSTALCKTHSWLFAEATLRSNTPWITSGSTTTSSSFKSATQTPYPRYPRCRARKQTWRL</sequence>
<comment type="caution">
    <text evidence="1">The sequence shown here is derived from an EMBL/GenBank/DDBJ whole genome shotgun (WGS) entry which is preliminary data.</text>
</comment>
<organism evidence="1 2">
    <name type="scientific">Vanilla planifolia</name>
    <name type="common">Vanilla</name>
    <dbReference type="NCBI Taxonomy" id="51239"/>
    <lineage>
        <taxon>Eukaryota</taxon>
        <taxon>Viridiplantae</taxon>
        <taxon>Streptophyta</taxon>
        <taxon>Embryophyta</taxon>
        <taxon>Tracheophyta</taxon>
        <taxon>Spermatophyta</taxon>
        <taxon>Magnoliopsida</taxon>
        <taxon>Liliopsida</taxon>
        <taxon>Asparagales</taxon>
        <taxon>Orchidaceae</taxon>
        <taxon>Vanilloideae</taxon>
        <taxon>Vanilleae</taxon>
        <taxon>Vanilla</taxon>
    </lineage>
</organism>
<name>A0A835R8W7_VANPL</name>